<protein>
    <submittedName>
        <fullName evidence="2">Uncharacterized protein</fullName>
    </submittedName>
</protein>
<accession>A0A4D6HHK5</accession>
<dbReference type="Proteomes" id="UP000296706">
    <property type="component" value="Chromosome"/>
</dbReference>
<proteinExistence type="predicted"/>
<reference evidence="2 3" key="1">
    <citation type="journal article" date="2019" name="Nat. Commun.">
        <title>A new type of DNA phosphorothioation-based antiviral system in archaea.</title>
        <authorList>
            <person name="Xiong L."/>
            <person name="Liu S."/>
            <person name="Chen S."/>
            <person name="Xiao Y."/>
            <person name="Zhu B."/>
            <person name="Gao Y."/>
            <person name="Zhang Y."/>
            <person name="Chen B."/>
            <person name="Luo J."/>
            <person name="Deng Z."/>
            <person name="Chen X."/>
            <person name="Wang L."/>
            <person name="Chen S."/>
        </authorList>
    </citation>
    <scope>NUCLEOTIDE SEQUENCE [LARGE SCALE GENOMIC DNA]</scope>
    <source>
        <strain evidence="2 3">CBA1105</strain>
    </source>
</reference>
<keyword evidence="1" id="KW-0472">Membrane</keyword>
<keyword evidence="3" id="KW-1185">Reference proteome</keyword>
<evidence type="ECO:0000313" key="2">
    <source>
        <dbReference type="EMBL" id="QCC52187.1"/>
    </source>
</evidence>
<keyword evidence="1" id="KW-1133">Transmembrane helix</keyword>
<organism evidence="2 3">
    <name type="scientific">Halapricum salinum</name>
    <dbReference type="NCBI Taxonomy" id="1457250"/>
    <lineage>
        <taxon>Archaea</taxon>
        <taxon>Methanobacteriati</taxon>
        <taxon>Methanobacteriota</taxon>
        <taxon>Stenosarchaea group</taxon>
        <taxon>Halobacteria</taxon>
        <taxon>Halobacteriales</taxon>
        <taxon>Haloarculaceae</taxon>
        <taxon>Halapricum</taxon>
    </lineage>
</organism>
<name>A0A4D6HHK5_9EURY</name>
<keyword evidence="1" id="KW-0812">Transmembrane</keyword>
<evidence type="ECO:0000256" key="1">
    <source>
        <dbReference type="SAM" id="Phobius"/>
    </source>
</evidence>
<dbReference type="AlphaFoldDB" id="A0A4D6HHK5"/>
<gene>
    <name evidence="2" type="ORF">DV733_13535</name>
</gene>
<feature type="transmembrane region" description="Helical" evidence="1">
    <location>
        <begin position="15"/>
        <end position="36"/>
    </location>
</feature>
<dbReference type="KEGG" id="hsn:DV733_13535"/>
<evidence type="ECO:0000313" key="3">
    <source>
        <dbReference type="Proteomes" id="UP000296706"/>
    </source>
</evidence>
<dbReference type="EMBL" id="CP031310">
    <property type="protein sequence ID" value="QCC52187.1"/>
    <property type="molecule type" value="Genomic_DNA"/>
</dbReference>
<sequence length="142" mass="15755">MTSSGLEGASVTPEIGIYLAVLGGLFIMGGAFLSFVRDLVYVSTLQSGRSEENSDNNPELSTLADQAEEMDDEVQEMLKACIRLAEGENVVTDRELKGSIYPDHTLGYEESDEWWEEAEELLEDQSPITRLDSTGRRWSISD</sequence>